<dbReference type="AlphaFoldDB" id="A0A0F9A3Z1"/>
<reference evidence="1" key="1">
    <citation type="journal article" date="2015" name="Nature">
        <title>Complex archaea that bridge the gap between prokaryotes and eukaryotes.</title>
        <authorList>
            <person name="Spang A."/>
            <person name="Saw J.H."/>
            <person name="Jorgensen S.L."/>
            <person name="Zaremba-Niedzwiedzka K."/>
            <person name="Martijn J."/>
            <person name="Lind A.E."/>
            <person name="van Eijk R."/>
            <person name="Schleper C."/>
            <person name="Guy L."/>
            <person name="Ettema T.J."/>
        </authorList>
    </citation>
    <scope>NUCLEOTIDE SEQUENCE</scope>
</reference>
<accession>A0A0F9A3Z1</accession>
<feature type="non-terminal residue" evidence="1">
    <location>
        <position position="1"/>
    </location>
</feature>
<name>A0A0F9A3Z1_9ZZZZ</name>
<protein>
    <submittedName>
        <fullName evidence="1">Uncharacterized protein</fullName>
    </submittedName>
</protein>
<organism evidence="1">
    <name type="scientific">marine sediment metagenome</name>
    <dbReference type="NCBI Taxonomy" id="412755"/>
    <lineage>
        <taxon>unclassified sequences</taxon>
        <taxon>metagenomes</taxon>
        <taxon>ecological metagenomes</taxon>
    </lineage>
</organism>
<comment type="caution">
    <text evidence="1">The sequence shown here is derived from an EMBL/GenBank/DDBJ whole genome shotgun (WGS) entry which is preliminary data.</text>
</comment>
<dbReference type="EMBL" id="LAZR01059874">
    <property type="protein sequence ID" value="KKK66871.1"/>
    <property type="molecule type" value="Genomic_DNA"/>
</dbReference>
<gene>
    <name evidence="1" type="ORF">LCGC14_2959720</name>
</gene>
<sequence>HMFCGAQKCDRDEVLTRIEFEYIEP</sequence>
<proteinExistence type="predicted"/>
<evidence type="ECO:0000313" key="1">
    <source>
        <dbReference type="EMBL" id="KKK66871.1"/>
    </source>
</evidence>